<gene>
    <name evidence="1" type="ORF">ZIOFF_033685</name>
</gene>
<evidence type="ECO:0000313" key="1">
    <source>
        <dbReference type="EMBL" id="KAG6508311.1"/>
    </source>
</evidence>
<reference evidence="1 2" key="1">
    <citation type="submission" date="2020-08" db="EMBL/GenBank/DDBJ databases">
        <title>Plant Genome Project.</title>
        <authorList>
            <person name="Zhang R.-G."/>
        </authorList>
    </citation>
    <scope>NUCLEOTIDE SEQUENCE [LARGE SCALE GENOMIC DNA]</scope>
    <source>
        <tissue evidence="1">Rhizome</tissue>
    </source>
</reference>
<accession>A0A8J5LCE4</accession>
<keyword evidence="2" id="KW-1185">Reference proteome</keyword>
<sequence length="123" mass="13753">MEDAMHLFRMAISFLSYADFKFKDERASSYGGCWLRNSYSECCAKLVEMSKSLEARVVDEGEAFQLVGEPPATLRLTRKPLVARLQTNETLAVCQLTHTRSGLEVSRELAGEEGVESEIDEGI</sequence>
<name>A0A8J5LCE4_ZINOF</name>
<protein>
    <submittedName>
        <fullName evidence="1">Uncharacterized protein</fullName>
    </submittedName>
</protein>
<dbReference type="EMBL" id="JACMSC010000009">
    <property type="protein sequence ID" value="KAG6508311.1"/>
    <property type="molecule type" value="Genomic_DNA"/>
</dbReference>
<dbReference type="Proteomes" id="UP000734854">
    <property type="component" value="Unassembled WGS sequence"/>
</dbReference>
<evidence type="ECO:0000313" key="2">
    <source>
        <dbReference type="Proteomes" id="UP000734854"/>
    </source>
</evidence>
<dbReference type="AlphaFoldDB" id="A0A8J5LCE4"/>
<comment type="caution">
    <text evidence="1">The sequence shown here is derived from an EMBL/GenBank/DDBJ whole genome shotgun (WGS) entry which is preliminary data.</text>
</comment>
<proteinExistence type="predicted"/>
<organism evidence="1 2">
    <name type="scientific">Zingiber officinale</name>
    <name type="common">Ginger</name>
    <name type="synonym">Amomum zingiber</name>
    <dbReference type="NCBI Taxonomy" id="94328"/>
    <lineage>
        <taxon>Eukaryota</taxon>
        <taxon>Viridiplantae</taxon>
        <taxon>Streptophyta</taxon>
        <taxon>Embryophyta</taxon>
        <taxon>Tracheophyta</taxon>
        <taxon>Spermatophyta</taxon>
        <taxon>Magnoliopsida</taxon>
        <taxon>Liliopsida</taxon>
        <taxon>Zingiberales</taxon>
        <taxon>Zingiberaceae</taxon>
        <taxon>Zingiber</taxon>
    </lineage>
</organism>